<dbReference type="Proteomes" id="UP001176941">
    <property type="component" value="Chromosome 31"/>
</dbReference>
<feature type="compositionally biased region" description="Gly residues" evidence="1">
    <location>
        <begin position="19"/>
        <end position="33"/>
    </location>
</feature>
<accession>A0ABN8ZEM8</accession>
<name>A0ABN8ZEM8_RANTA</name>
<feature type="region of interest" description="Disordered" evidence="1">
    <location>
        <begin position="1"/>
        <end position="64"/>
    </location>
</feature>
<dbReference type="EMBL" id="OX459967">
    <property type="protein sequence ID" value="CAI9171943.1"/>
    <property type="molecule type" value="Genomic_DNA"/>
</dbReference>
<reference evidence="2" key="1">
    <citation type="submission" date="2023-04" db="EMBL/GenBank/DDBJ databases">
        <authorList>
            <consortium name="ELIXIR-Norway"/>
        </authorList>
    </citation>
    <scope>NUCLEOTIDE SEQUENCE [LARGE SCALE GENOMIC DNA]</scope>
</reference>
<keyword evidence="3" id="KW-1185">Reference proteome</keyword>
<gene>
    <name evidence="2" type="ORF">MRATA1EN1_LOCUS20905</name>
</gene>
<feature type="compositionally biased region" description="Basic and acidic residues" evidence="1">
    <location>
        <begin position="47"/>
        <end position="64"/>
    </location>
</feature>
<protein>
    <submittedName>
        <fullName evidence="2">Uncharacterized protein</fullName>
    </submittedName>
</protein>
<evidence type="ECO:0000313" key="3">
    <source>
        <dbReference type="Proteomes" id="UP001176941"/>
    </source>
</evidence>
<proteinExistence type="predicted"/>
<sequence length="164" mass="17168">MLPDLSRPKASRRRMLPGLQGGQRAGAWLGGGVQHSRRTASPASRAQESELHPEREEAAPALEAEREPALVCICAEMARAEAVGSRAGAFRGLAEAERLIESLVPQSAPGELVGARGAGRRQGELVSAGGTGRRRGGLRAWCPRTCQRQGSWSAPGELVSAGVG</sequence>
<evidence type="ECO:0000313" key="2">
    <source>
        <dbReference type="EMBL" id="CAI9171943.1"/>
    </source>
</evidence>
<organism evidence="2 3">
    <name type="scientific">Rangifer tarandus platyrhynchus</name>
    <name type="common">Svalbard reindeer</name>
    <dbReference type="NCBI Taxonomy" id="3082113"/>
    <lineage>
        <taxon>Eukaryota</taxon>
        <taxon>Metazoa</taxon>
        <taxon>Chordata</taxon>
        <taxon>Craniata</taxon>
        <taxon>Vertebrata</taxon>
        <taxon>Euteleostomi</taxon>
        <taxon>Mammalia</taxon>
        <taxon>Eutheria</taxon>
        <taxon>Laurasiatheria</taxon>
        <taxon>Artiodactyla</taxon>
        <taxon>Ruminantia</taxon>
        <taxon>Pecora</taxon>
        <taxon>Cervidae</taxon>
        <taxon>Odocoileinae</taxon>
        <taxon>Rangifer</taxon>
    </lineage>
</organism>
<evidence type="ECO:0000256" key="1">
    <source>
        <dbReference type="SAM" id="MobiDB-lite"/>
    </source>
</evidence>